<keyword evidence="1" id="KW-0812">Transmembrane</keyword>
<name>C8TDV5_EIMTE</name>
<evidence type="ECO:0000256" key="1">
    <source>
        <dbReference type="SAM" id="Phobius"/>
    </source>
</evidence>
<sequence length="776" mass="83967">MSPMDHEQLRHYLPSSDTTYQGFNSRLWRHTGQGVADGLAFVQRTENKHFLQSRARLIGVALASLATAYLLLLCFRPVESGRQWAPFPRSLAALRSEPCLGNMRGDGNDESEHGPAEEWTQRLVQRRFGSNSSSLDRQVSQLQAPAAGTHENVINEGSVEAESSENVVGGIPSTGSLREDDLSLWEDGQLPPTEKGYVGCLFNRMHKASKLCGFLLPALSCRQRLLLASQVVMLIGVDLGAFALAKVEVVPTRGTVGDAAIHLLRQSLECSGDDTDNENLRLAVTQLIVLMTSLKEPRHFEGGNNTTKFRRKMVSILGTADIALKNCLGVLGGLLRLKREMPTRTLPLEAVQQQLNVLRSIYEIHADHIAKDCLLRAQIVECQKRTGVYALLGPQHFFLSKSKILPIKKLRNMISDAVTAAGGLLPFQRPATEELSNPRGALEGQGVRIRSWRREQDKPASKKSLQEEFAEAVRCSFDPETLLAHEAMEAESSRAVRHPLWRRGQLCQQGSGPVLQPPCAFSSSNGSHDRLPNLVSTDAFLSAVGLSVFRSRTAEQGGLSGQLHSSCLDKSSLAPFNSLATLNSSPDSAVRPSEQHAPAGRRAGVHLARFSAPPPTGVGEPSQWLQTPATLPAEGYSLFGDGGIPPWSPFSGLQAHSSERRATTSGGWPGGAWDYLCAVTGGTTAQRTVPSVASAGSGTLVHVLLYLVNANKKLGDDFTFSLSSVADLYKDVLESLSADKCHCVPLDVPSIDEIVGTGNRGTRNVKLNLSVALALN</sequence>
<feature type="transmembrane region" description="Helical" evidence="1">
    <location>
        <begin position="57"/>
        <end position="75"/>
    </location>
</feature>
<dbReference type="AlphaFoldDB" id="C8TDV5"/>
<accession>C8TDV5</accession>
<dbReference type="VEuPathDB" id="ToxoDB:ETH_00018530"/>
<gene>
    <name evidence="2" type="ORF">e2017b09.tmp0071</name>
</gene>
<evidence type="ECO:0008006" key="4">
    <source>
        <dbReference type="Google" id="ProtNLM"/>
    </source>
</evidence>
<evidence type="ECO:0000313" key="2">
    <source>
        <dbReference type="EMBL" id="CAK51441.1"/>
    </source>
</evidence>
<keyword evidence="1" id="KW-0472">Membrane</keyword>
<reference evidence="2 3" key="1">
    <citation type="journal article" date="2007" name="Genome Res.">
        <title>Sequencing and analysis of chromosome 1 of Eimeria tenella reveals a unique segmental organization.</title>
        <authorList>
            <person name="Ling K.H."/>
            <person name="Rajandream M.A."/>
            <person name="Rivailler P."/>
            <person name="Ivens A."/>
            <person name="Yap S.J."/>
            <person name="Madeira A.M.B.N."/>
            <person name="Mungall K."/>
            <person name="Billington K."/>
            <person name="Yee W.Y."/>
            <person name="Bankier A.T."/>
            <person name="Carroll F."/>
            <person name="Durham A.M."/>
            <person name="Peters N."/>
            <person name="Loo S.S."/>
            <person name="Mat-Isa M.N."/>
            <person name="Novaes J."/>
            <person name="Quail M."/>
            <person name="Rosli R."/>
            <person name="Shamsudin M.N."/>
            <person name="Sobreira T.J.P."/>
            <person name="Tivey A.R."/>
            <person name="Wai S.F."/>
            <person name="White S."/>
            <person name="Wu X."/>
            <person name="Kerhornou A.X."/>
            <person name="Blake D."/>
            <person name="Mohamed R."/>
            <person name="Shirley M."/>
            <person name="Gruber A."/>
            <person name="Berriman M."/>
            <person name="Tomley F."/>
            <person name="Dear P.H."/>
            <person name="Wan K.L."/>
        </authorList>
    </citation>
    <scope>NUCLEOTIDE SEQUENCE [LARGE SCALE GENOMIC DNA]</scope>
    <source>
        <strain evidence="2 3">Houghton</strain>
    </source>
</reference>
<organism evidence="2 3">
    <name type="scientific">Eimeria tenella</name>
    <name type="common">Coccidian parasite</name>
    <dbReference type="NCBI Taxonomy" id="5802"/>
    <lineage>
        <taxon>Eukaryota</taxon>
        <taxon>Sar</taxon>
        <taxon>Alveolata</taxon>
        <taxon>Apicomplexa</taxon>
        <taxon>Conoidasida</taxon>
        <taxon>Coccidia</taxon>
        <taxon>Eucoccidiorida</taxon>
        <taxon>Eimeriorina</taxon>
        <taxon>Eimeriidae</taxon>
        <taxon>Eimeria</taxon>
    </lineage>
</organism>
<dbReference type="VEuPathDB" id="ToxoDB:ETH2_0104600"/>
<dbReference type="Proteomes" id="UP000243681">
    <property type="component" value="Chromosome 1"/>
</dbReference>
<keyword evidence="1" id="KW-1133">Transmembrane helix</keyword>
<dbReference type="EMBL" id="AM269894">
    <property type="protein sequence ID" value="CAK51441.1"/>
    <property type="molecule type" value="Genomic_DNA"/>
</dbReference>
<protein>
    <recommendedName>
        <fullName evidence="4">Transmembrane protein</fullName>
    </recommendedName>
</protein>
<evidence type="ECO:0000313" key="3">
    <source>
        <dbReference type="Proteomes" id="UP000243681"/>
    </source>
</evidence>
<proteinExistence type="predicted"/>